<dbReference type="PANTHER" id="PTHR33541:SF11">
    <property type="entry name" value="PROTEIN BIG GRAIN 1-LIKE E"/>
    <property type="match status" value="1"/>
</dbReference>
<evidence type="ECO:0000313" key="9">
    <source>
        <dbReference type="EMBL" id="MBA0656540.1"/>
    </source>
</evidence>
<comment type="function">
    <text evidence="1">Involved in auxin transport. Regulator of the auxin signaling pathway.</text>
</comment>
<reference evidence="9 10" key="1">
    <citation type="journal article" date="2019" name="Genome Biol. Evol.">
        <title>Insights into the evolution of the New World diploid cottons (Gossypium, subgenus Houzingenia) based on genome sequencing.</title>
        <authorList>
            <person name="Grover C.E."/>
            <person name="Arick M.A. 2nd"/>
            <person name="Thrash A."/>
            <person name="Conover J.L."/>
            <person name="Sanders W.S."/>
            <person name="Peterson D.G."/>
            <person name="Frelichowski J.E."/>
            <person name="Scheffler J.A."/>
            <person name="Scheffler B.E."/>
            <person name="Wendel J.F."/>
        </authorList>
    </citation>
    <scope>NUCLEOTIDE SEQUENCE [LARGE SCALE GENOMIC DNA]</scope>
    <source>
        <strain evidence="9">57</strain>
        <tissue evidence="9">Leaf</tissue>
    </source>
</reference>
<dbReference type="GO" id="GO:0005886">
    <property type="term" value="C:plasma membrane"/>
    <property type="evidence" value="ECO:0007669"/>
    <property type="project" value="UniProtKB-SubCell"/>
</dbReference>
<dbReference type="OrthoDB" id="1871242at2759"/>
<evidence type="ECO:0000256" key="2">
    <source>
        <dbReference type="ARBA" id="ARBA00004236"/>
    </source>
</evidence>
<keyword evidence="4" id="KW-0813">Transport</keyword>
<organism evidence="9 10">
    <name type="scientific">Gossypium klotzschianum</name>
    <dbReference type="NCBI Taxonomy" id="34286"/>
    <lineage>
        <taxon>Eukaryota</taxon>
        <taxon>Viridiplantae</taxon>
        <taxon>Streptophyta</taxon>
        <taxon>Embryophyta</taxon>
        <taxon>Tracheophyta</taxon>
        <taxon>Spermatophyta</taxon>
        <taxon>Magnoliopsida</taxon>
        <taxon>eudicotyledons</taxon>
        <taxon>Gunneridae</taxon>
        <taxon>Pentapetalae</taxon>
        <taxon>rosids</taxon>
        <taxon>malvids</taxon>
        <taxon>Malvales</taxon>
        <taxon>Malvaceae</taxon>
        <taxon>Malvoideae</taxon>
        <taxon>Gossypium</taxon>
    </lineage>
</organism>
<dbReference type="AlphaFoldDB" id="A0A7J8V1R7"/>
<comment type="caution">
    <text evidence="9">The sequence shown here is derived from an EMBL/GenBank/DDBJ whole genome shotgun (WGS) entry which is preliminary data.</text>
</comment>
<dbReference type="InterPro" id="IPR039621">
    <property type="entry name" value="BG1-like"/>
</dbReference>
<evidence type="ECO:0000256" key="3">
    <source>
        <dbReference type="ARBA" id="ARBA00010067"/>
    </source>
</evidence>
<accession>A0A7J8V1R7</accession>
<feature type="compositionally biased region" description="Polar residues" evidence="8">
    <location>
        <begin position="314"/>
        <end position="327"/>
    </location>
</feature>
<keyword evidence="7" id="KW-0927">Auxin signaling pathway</keyword>
<keyword evidence="6" id="KW-0472">Membrane</keyword>
<feature type="region of interest" description="Disordered" evidence="8">
    <location>
        <begin position="251"/>
        <end position="348"/>
    </location>
</feature>
<evidence type="ECO:0000256" key="5">
    <source>
        <dbReference type="ARBA" id="ARBA00022475"/>
    </source>
</evidence>
<dbReference type="GO" id="GO:0009734">
    <property type="term" value="P:auxin-activated signaling pathway"/>
    <property type="evidence" value="ECO:0007669"/>
    <property type="project" value="UniProtKB-KW"/>
</dbReference>
<keyword evidence="10" id="KW-1185">Reference proteome</keyword>
<evidence type="ECO:0000256" key="4">
    <source>
        <dbReference type="ARBA" id="ARBA00022448"/>
    </source>
</evidence>
<evidence type="ECO:0000256" key="8">
    <source>
        <dbReference type="SAM" id="MobiDB-lite"/>
    </source>
</evidence>
<gene>
    <name evidence="9" type="ORF">Goklo_008886</name>
</gene>
<dbReference type="EMBL" id="JABFAB010000008">
    <property type="protein sequence ID" value="MBA0656540.1"/>
    <property type="molecule type" value="Genomic_DNA"/>
</dbReference>
<name>A0A7J8V1R7_9ROSI</name>
<evidence type="ECO:0000256" key="6">
    <source>
        <dbReference type="ARBA" id="ARBA00023136"/>
    </source>
</evidence>
<comment type="similarity">
    <text evidence="3">Belongs to the BIG GRAIN 1 (BG1) plant protein family.</text>
</comment>
<dbReference type="Proteomes" id="UP000593573">
    <property type="component" value="Unassembled WGS sequence"/>
</dbReference>
<proteinExistence type="inferred from homology"/>
<evidence type="ECO:0000256" key="7">
    <source>
        <dbReference type="ARBA" id="ARBA00023294"/>
    </source>
</evidence>
<dbReference type="PANTHER" id="PTHR33541">
    <property type="entry name" value="PROTEIN BIG GRAIN 1-LIKE A-RELATED"/>
    <property type="match status" value="1"/>
</dbReference>
<sequence length="437" mass="49539">MVHNKRKLPNIKHESIQRSFETLARGDEITNKKSKGNVENVDIPTLSISDVTSYTWVRLVLRFQAVDFIVPDYISSSFLISCYSMAPITFQILKQLGMYPHFLAFNVKTPRAPKESAGRYYWVKLKDIPFPLLSIIPNLFSFTLQIIALSSNNYKPYEPGRHNIISIKVSSFSPDTMLKKSFHHRNGSGELDVFEAARYFSGYNEAASYNCGTLISQKVTRDERQPLKGDRISLDVAMRRNPLLHQSHLVEKHAKEKKHKQPSSPGGKLATFLNSLFNQTGSKKKKNSKSTTQSMKDEEVSPGGRRKRRISISHFRSSNTVDTKSFYSSSSSGFRTPPPYTATPTKRNETSKLIDGFLEKYKNIEPHHQDKNMNIRVDRYQSEEKDFSKLCEVDDGADSDSSSDLFELQSYSSGLPVFETTNMDSFKRGAPVSNGAL</sequence>
<comment type="subcellular location">
    <subcellularLocation>
        <location evidence="2">Cell membrane</location>
    </subcellularLocation>
</comment>
<evidence type="ECO:0000256" key="1">
    <source>
        <dbReference type="ARBA" id="ARBA00002281"/>
    </source>
</evidence>
<protein>
    <submittedName>
        <fullName evidence="9">Uncharacterized protein</fullName>
    </submittedName>
</protein>
<keyword evidence="5" id="KW-1003">Cell membrane</keyword>
<evidence type="ECO:0000313" key="10">
    <source>
        <dbReference type="Proteomes" id="UP000593573"/>
    </source>
</evidence>